<feature type="domain" description="PAS" evidence="10">
    <location>
        <begin position="135"/>
        <end position="189"/>
    </location>
</feature>
<evidence type="ECO:0000256" key="2">
    <source>
        <dbReference type="ARBA" id="ARBA00012438"/>
    </source>
</evidence>
<dbReference type="PANTHER" id="PTHR43065:SF10">
    <property type="entry name" value="PEROXIDE STRESS-ACTIVATED HISTIDINE KINASE MAK3"/>
    <property type="match status" value="1"/>
</dbReference>
<dbReference type="SMART" id="SM00387">
    <property type="entry name" value="HATPase_c"/>
    <property type="match status" value="1"/>
</dbReference>
<evidence type="ECO:0000313" key="12">
    <source>
        <dbReference type="EMBL" id="ABF39697.1"/>
    </source>
</evidence>
<dbReference type="PROSITE" id="PS50109">
    <property type="entry name" value="HIS_KIN"/>
    <property type="match status" value="1"/>
</dbReference>
<dbReference type="InterPro" id="IPR000014">
    <property type="entry name" value="PAS"/>
</dbReference>
<dbReference type="EnsemblBacteria" id="ABF39697">
    <property type="protein sequence ID" value="ABF39697"/>
    <property type="gene ID" value="Acid345_0692"/>
</dbReference>
<keyword evidence="7" id="KW-0067">ATP-binding</keyword>
<dbReference type="InterPro" id="IPR001610">
    <property type="entry name" value="PAC"/>
</dbReference>
<dbReference type="PANTHER" id="PTHR43065">
    <property type="entry name" value="SENSOR HISTIDINE KINASE"/>
    <property type="match status" value="1"/>
</dbReference>
<keyword evidence="3" id="KW-0597">Phosphoprotein</keyword>
<dbReference type="PRINTS" id="PR00344">
    <property type="entry name" value="BCTRLSENSOR"/>
</dbReference>
<dbReference type="SUPFAM" id="SSF55785">
    <property type="entry name" value="PYP-like sensor domain (PAS domain)"/>
    <property type="match status" value="3"/>
</dbReference>
<protein>
    <recommendedName>
        <fullName evidence="2">histidine kinase</fullName>
        <ecNumber evidence="2">2.7.13.3</ecNumber>
    </recommendedName>
</protein>
<reference evidence="12 13" key="1">
    <citation type="journal article" date="2009" name="Appl. Environ. Microbiol.">
        <title>Three genomes from the phylum Acidobacteria provide insight into the lifestyles of these microorganisms in soils.</title>
        <authorList>
            <person name="Ward N.L."/>
            <person name="Challacombe J.F."/>
            <person name="Janssen P.H."/>
            <person name="Henrissat B."/>
            <person name="Coutinho P.M."/>
            <person name="Wu M."/>
            <person name="Xie G."/>
            <person name="Haft D.H."/>
            <person name="Sait M."/>
            <person name="Badger J."/>
            <person name="Barabote R.D."/>
            <person name="Bradley B."/>
            <person name="Brettin T.S."/>
            <person name="Brinkac L.M."/>
            <person name="Bruce D."/>
            <person name="Creasy T."/>
            <person name="Daugherty S.C."/>
            <person name="Davidsen T.M."/>
            <person name="DeBoy R.T."/>
            <person name="Detter J.C."/>
            <person name="Dodson R.J."/>
            <person name="Durkin A.S."/>
            <person name="Ganapathy A."/>
            <person name="Gwinn-Giglio M."/>
            <person name="Han C.S."/>
            <person name="Khouri H."/>
            <person name="Kiss H."/>
            <person name="Kothari S.P."/>
            <person name="Madupu R."/>
            <person name="Nelson K.E."/>
            <person name="Nelson W.C."/>
            <person name="Paulsen I."/>
            <person name="Penn K."/>
            <person name="Ren Q."/>
            <person name="Rosovitz M.J."/>
            <person name="Selengut J.D."/>
            <person name="Shrivastava S."/>
            <person name="Sullivan S.A."/>
            <person name="Tapia R."/>
            <person name="Thompson L.S."/>
            <person name="Watkins K.L."/>
            <person name="Yang Q."/>
            <person name="Yu C."/>
            <person name="Zafar N."/>
            <person name="Zhou L."/>
            <person name="Kuske C.R."/>
        </authorList>
    </citation>
    <scope>NUCLEOTIDE SEQUENCE [LARGE SCALE GENOMIC DNA]</scope>
    <source>
        <strain evidence="12 13">Ellin345</strain>
    </source>
</reference>
<keyword evidence="8" id="KW-0902">Two-component regulatory system</keyword>
<dbReference type="Gene3D" id="3.30.450.20">
    <property type="entry name" value="PAS domain"/>
    <property type="match status" value="3"/>
</dbReference>
<organism evidence="12 13">
    <name type="scientific">Koribacter versatilis (strain Ellin345)</name>
    <dbReference type="NCBI Taxonomy" id="204669"/>
    <lineage>
        <taxon>Bacteria</taxon>
        <taxon>Pseudomonadati</taxon>
        <taxon>Acidobacteriota</taxon>
        <taxon>Terriglobia</taxon>
        <taxon>Terriglobales</taxon>
        <taxon>Candidatus Korobacteraceae</taxon>
        <taxon>Candidatus Korobacter</taxon>
    </lineage>
</organism>
<evidence type="ECO:0000256" key="5">
    <source>
        <dbReference type="ARBA" id="ARBA00022741"/>
    </source>
</evidence>
<dbReference type="InterPro" id="IPR013767">
    <property type="entry name" value="PAS_fold"/>
</dbReference>
<dbReference type="GO" id="GO:0006355">
    <property type="term" value="P:regulation of DNA-templated transcription"/>
    <property type="evidence" value="ECO:0007669"/>
    <property type="project" value="InterPro"/>
</dbReference>
<dbReference type="InterPro" id="IPR000700">
    <property type="entry name" value="PAS-assoc_C"/>
</dbReference>
<dbReference type="Pfam" id="PF00512">
    <property type="entry name" value="HisKA"/>
    <property type="match status" value="1"/>
</dbReference>
<evidence type="ECO:0000313" key="13">
    <source>
        <dbReference type="Proteomes" id="UP000002432"/>
    </source>
</evidence>
<dbReference type="EMBL" id="CP000360">
    <property type="protein sequence ID" value="ABF39697.1"/>
    <property type="molecule type" value="Genomic_DNA"/>
</dbReference>
<dbReference type="PROSITE" id="PS50113">
    <property type="entry name" value="PAC"/>
    <property type="match status" value="2"/>
</dbReference>
<dbReference type="eggNOG" id="COG5000">
    <property type="taxonomic scope" value="Bacteria"/>
</dbReference>
<evidence type="ECO:0000256" key="4">
    <source>
        <dbReference type="ARBA" id="ARBA00022679"/>
    </source>
</evidence>
<name>Q1ITV3_KORVE</name>
<dbReference type="SMART" id="SM00086">
    <property type="entry name" value="PAC"/>
    <property type="match status" value="3"/>
</dbReference>
<dbReference type="InterPro" id="IPR036097">
    <property type="entry name" value="HisK_dim/P_sf"/>
</dbReference>
<keyword evidence="4 12" id="KW-0808">Transferase</keyword>
<dbReference type="PROSITE" id="PS50112">
    <property type="entry name" value="PAS"/>
    <property type="match status" value="3"/>
</dbReference>
<dbReference type="Gene3D" id="3.30.565.10">
    <property type="entry name" value="Histidine kinase-like ATPase, C-terminal domain"/>
    <property type="match status" value="1"/>
</dbReference>
<dbReference type="Pfam" id="PF00989">
    <property type="entry name" value="PAS"/>
    <property type="match status" value="3"/>
</dbReference>
<dbReference type="eggNOG" id="COG4191">
    <property type="taxonomic scope" value="Bacteria"/>
</dbReference>
<dbReference type="InterPro" id="IPR035965">
    <property type="entry name" value="PAS-like_dom_sf"/>
</dbReference>
<dbReference type="InterPro" id="IPR003594">
    <property type="entry name" value="HATPase_dom"/>
</dbReference>
<dbReference type="NCBIfam" id="TIGR00229">
    <property type="entry name" value="sensory_box"/>
    <property type="match status" value="3"/>
</dbReference>
<sequence length="620" mass="68356">MSQNFKPLNPEESVVRLAAIVDSSDDAILGTDTQGTINTWNPAAEKMFGYSADEILGQSVLLLIPPSLHAEHAENFERIARGERIEHYETQRLQRGGGRIDVSFTLSGIRDREGRMLGAAMIARELSAKRRDEAVRARLAAIVESSDDAIIAKDLNGVVTDWNAAAERLFGYKAEDIIGRSILAIIPPELQHEEPVILSKIRAGHRMEHYETHRLHKSGRRLEVSVTISPIRDSSGRVIGASKFARDISEKRRLQTVRSILAAIVESSDDAIVSKNLDGVITSWNAAAERLFGYTAEEIIGQSVLRIIPRELQHEEPGIITRLRAGERIDHYETRRRKKNGESIDVSLTVSPIRDERGTVIGGSKILRDISDRKIAEAAIIEKERFAAAGRLAATLAHEVNNPLEAITNLSYLLSIHEGLDSEAANLAALLLKEVQRAGEITRQTLVYYRESKVPLLVSLREVVASVLRAKRSKLELKNVHVDSALPEPFFVEGYPGELRQVLENLLDNALDAVPDGGHLQIQGSRSVSAANERVLLSICDNGPGIPAELAGKIFEPFFTTKKEKGSGLGLWVSQSIVKKHQGTIEVRSNQENRETVFTLNLPAARLPEPADRRSPAAVS</sequence>
<feature type="domain" description="PAS" evidence="10">
    <location>
        <begin position="257"/>
        <end position="316"/>
    </location>
</feature>
<dbReference type="OrthoDB" id="9815750at2"/>
<gene>
    <name evidence="12" type="ordered locus">Acid345_0692</name>
</gene>
<dbReference type="CDD" id="cd00082">
    <property type="entry name" value="HisKA"/>
    <property type="match status" value="1"/>
</dbReference>
<dbReference type="RefSeq" id="WP_011521499.1">
    <property type="nucleotide sequence ID" value="NC_008009.1"/>
</dbReference>
<accession>Q1ITV3</accession>
<feature type="domain" description="PAC" evidence="11">
    <location>
        <begin position="330"/>
        <end position="382"/>
    </location>
</feature>
<evidence type="ECO:0000259" key="10">
    <source>
        <dbReference type="PROSITE" id="PS50112"/>
    </source>
</evidence>
<evidence type="ECO:0000259" key="9">
    <source>
        <dbReference type="PROSITE" id="PS50109"/>
    </source>
</evidence>
<keyword evidence="13" id="KW-1185">Reference proteome</keyword>
<dbReference type="STRING" id="204669.Acid345_0692"/>
<dbReference type="SUPFAM" id="SSF55874">
    <property type="entry name" value="ATPase domain of HSP90 chaperone/DNA topoisomerase II/histidine kinase"/>
    <property type="match status" value="1"/>
</dbReference>
<dbReference type="InterPro" id="IPR005467">
    <property type="entry name" value="His_kinase_dom"/>
</dbReference>
<evidence type="ECO:0000256" key="6">
    <source>
        <dbReference type="ARBA" id="ARBA00022777"/>
    </source>
</evidence>
<dbReference type="Pfam" id="PF02518">
    <property type="entry name" value="HATPase_c"/>
    <property type="match status" value="1"/>
</dbReference>
<comment type="catalytic activity">
    <reaction evidence="1">
        <text>ATP + protein L-histidine = ADP + protein N-phospho-L-histidine.</text>
        <dbReference type="EC" id="2.7.13.3"/>
    </reaction>
</comment>
<dbReference type="GO" id="GO:0005524">
    <property type="term" value="F:ATP binding"/>
    <property type="evidence" value="ECO:0007669"/>
    <property type="project" value="UniProtKB-KW"/>
</dbReference>
<dbReference type="InterPro" id="IPR003661">
    <property type="entry name" value="HisK_dim/P_dom"/>
</dbReference>
<dbReference type="HOGENOM" id="CLU_000445_114_39_0"/>
<dbReference type="InterPro" id="IPR036890">
    <property type="entry name" value="HATPase_C_sf"/>
</dbReference>
<feature type="domain" description="PAC" evidence="11">
    <location>
        <begin position="208"/>
        <end position="260"/>
    </location>
</feature>
<dbReference type="InterPro" id="IPR004358">
    <property type="entry name" value="Sig_transdc_His_kin-like_C"/>
</dbReference>
<dbReference type="Gene3D" id="1.10.287.130">
    <property type="match status" value="1"/>
</dbReference>
<keyword evidence="5" id="KW-0547">Nucleotide-binding</keyword>
<dbReference type="SMART" id="SM00388">
    <property type="entry name" value="HisKA"/>
    <property type="match status" value="1"/>
</dbReference>
<feature type="domain" description="Histidine kinase" evidence="9">
    <location>
        <begin position="395"/>
        <end position="606"/>
    </location>
</feature>
<proteinExistence type="predicted"/>
<dbReference type="eggNOG" id="COG2461">
    <property type="taxonomic scope" value="Bacteria"/>
</dbReference>
<evidence type="ECO:0000256" key="1">
    <source>
        <dbReference type="ARBA" id="ARBA00000085"/>
    </source>
</evidence>
<dbReference type="Proteomes" id="UP000002432">
    <property type="component" value="Chromosome"/>
</dbReference>
<dbReference type="AlphaFoldDB" id="Q1ITV3"/>
<dbReference type="GO" id="GO:0000155">
    <property type="term" value="F:phosphorelay sensor kinase activity"/>
    <property type="evidence" value="ECO:0007669"/>
    <property type="project" value="InterPro"/>
</dbReference>
<evidence type="ECO:0000256" key="8">
    <source>
        <dbReference type="ARBA" id="ARBA00023012"/>
    </source>
</evidence>
<dbReference type="KEGG" id="aba:Acid345_0692"/>
<evidence type="ECO:0000256" key="3">
    <source>
        <dbReference type="ARBA" id="ARBA00022553"/>
    </source>
</evidence>
<dbReference type="SUPFAM" id="SSF47384">
    <property type="entry name" value="Homodimeric domain of signal transducing histidine kinase"/>
    <property type="match status" value="1"/>
</dbReference>
<evidence type="ECO:0000259" key="11">
    <source>
        <dbReference type="PROSITE" id="PS50113"/>
    </source>
</evidence>
<dbReference type="EC" id="2.7.13.3" evidence="2"/>
<keyword evidence="6 12" id="KW-0418">Kinase</keyword>
<dbReference type="SMART" id="SM00091">
    <property type="entry name" value="PAS"/>
    <property type="match status" value="3"/>
</dbReference>
<dbReference type="CDD" id="cd00130">
    <property type="entry name" value="PAS"/>
    <property type="match status" value="3"/>
</dbReference>
<evidence type="ECO:0000256" key="7">
    <source>
        <dbReference type="ARBA" id="ARBA00022840"/>
    </source>
</evidence>
<feature type="domain" description="PAS" evidence="10">
    <location>
        <begin position="13"/>
        <end position="83"/>
    </location>
</feature>